<organism evidence="6 7">
    <name type="scientific">Plebeiibacterium sediminum</name>
    <dbReference type="NCBI Taxonomy" id="2992112"/>
    <lineage>
        <taxon>Bacteria</taxon>
        <taxon>Pseudomonadati</taxon>
        <taxon>Bacteroidota</taxon>
        <taxon>Bacteroidia</taxon>
        <taxon>Marinilabiliales</taxon>
        <taxon>Marinilabiliaceae</taxon>
        <taxon>Plebeiibacterium</taxon>
    </lineage>
</organism>
<dbReference type="InterPro" id="IPR004839">
    <property type="entry name" value="Aminotransferase_I/II_large"/>
</dbReference>
<dbReference type="Proteomes" id="UP001209229">
    <property type="component" value="Unassembled WGS sequence"/>
</dbReference>
<evidence type="ECO:0000313" key="6">
    <source>
        <dbReference type="EMBL" id="MCW3785845.1"/>
    </source>
</evidence>
<evidence type="ECO:0000256" key="4">
    <source>
        <dbReference type="ARBA" id="ARBA00022898"/>
    </source>
</evidence>
<dbReference type="InterPro" id="IPR050859">
    <property type="entry name" value="Class-I_PLP-dep_aminotransf"/>
</dbReference>
<protein>
    <submittedName>
        <fullName evidence="6">Pyridoxal phosphate-dependent aminotransferase</fullName>
    </submittedName>
</protein>
<dbReference type="InterPro" id="IPR015422">
    <property type="entry name" value="PyrdxlP-dep_Trfase_small"/>
</dbReference>
<feature type="domain" description="Aminotransferase class I/classII large" evidence="5">
    <location>
        <begin position="34"/>
        <end position="354"/>
    </location>
</feature>
<dbReference type="RefSeq" id="WP_301189417.1">
    <property type="nucleotide sequence ID" value="NZ_JAPDPJ010000007.1"/>
</dbReference>
<dbReference type="Pfam" id="PF00155">
    <property type="entry name" value="Aminotran_1_2"/>
    <property type="match status" value="1"/>
</dbReference>
<dbReference type="GO" id="GO:0030170">
    <property type="term" value="F:pyridoxal phosphate binding"/>
    <property type="evidence" value="ECO:0007669"/>
    <property type="project" value="InterPro"/>
</dbReference>
<evidence type="ECO:0000313" key="7">
    <source>
        <dbReference type="Proteomes" id="UP001209229"/>
    </source>
</evidence>
<dbReference type="CDD" id="cd00609">
    <property type="entry name" value="AAT_like"/>
    <property type="match status" value="1"/>
</dbReference>
<dbReference type="SUPFAM" id="SSF53383">
    <property type="entry name" value="PLP-dependent transferases"/>
    <property type="match status" value="1"/>
</dbReference>
<sequence length="432" mass="48916">MEFQFSELAQKSLIPSAINQLTAEFAEDFREGKDINLGVGYVNDKTIPVDAIQQAYSEIIADPIRYRNALNYGGADGSPNLRNSIKKYYLQYHIGALTEEDFNVRKILIGANGATSILDSISDIMKPGIVITADPYYYIYTETLERKGFKILAIPEDEHGLKTDILQQKLKEINPDEISFFYIVTVNNPSTVILSTERKKTIVEIAENLSEETNQLIPVVFDKAYEDIIHNPELMNTVSGLKFDNINQVVEIGTLSKILAPALRIGYIITPNNALADALTQRTSDIGFSNSLINQEISSWLLDHYIQTQKENVNKGYQEKADFIKQMFSKYLSDYIDFYTGGDAAFYFYITFKNIKTGKGSKFFNYLSRITGDSEIDGIEEKNPRLIYIPGTICSKEPKAQYQLRLSYGFEEPAIFEQAIKLMAEACEYAMK</sequence>
<dbReference type="GO" id="GO:1901605">
    <property type="term" value="P:alpha-amino acid metabolic process"/>
    <property type="evidence" value="ECO:0007669"/>
    <property type="project" value="TreeGrafter"/>
</dbReference>
<dbReference type="EMBL" id="JAPDPJ010000007">
    <property type="protein sequence ID" value="MCW3785845.1"/>
    <property type="molecule type" value="Genomic_DNA"/>
</dbReference>
<comment type="caution">
    <text evidence="6">The sequence shown here is derived from an EMBL/GenBank/DDBJ whole genome shotgun (WGS) entry which is preliminary data.</text>
</comment>
<keyword evidence="4" id="KW-0663">Pyridoxal phosphate</keyword>
<keyword evidence="3" id="KW-0808">Transferase</keyword>
<proteinExistence type="predicted"/>
<keyword evidence="2 6" id="KW-0032">Aminotransferase</keyword>
<dbReference type="Gene3D" id="3.40.640.10">
    <property type="entry name" value="Type I PLP-dependent aspartate aminotransferase-like (Major domain)"/>
    <property type="match status" value="1"/>
</dbReference>
<gene>
    <name evidence="6" type="ORF">OM075_05170</name>
</gene>
<evidence type="ECO:0000256" key="1">
    <source>
        <dbReference type="ARBA" id="ARBA00001933"/>
    </source>
</evidence>
<keyword evidence="7" id="KW-1185">Reference proteome</keyword>
<dbReference type="InterPro" id="IPR015421">
    <property type="entry name" value="PyrdxlP-dep_Trfase_major"/>
</dbReference>
<name>A0AAE3M318_9BACT</name>
<dbReference type="InterPro" id="IPR015424">
    <property type="entry name" value="PyrdxlP-dep_Trfase"/>
</dbReference>
<comment type="cofactor">
    <cofactor evidence="1">
        <name>pyridoxal 5'-phosphate</name>
        <dbReference type="ChEBI" id="CHEBI:597326"/>
    </cofactor>
</comment>
<evidence type="ECO:0000256" key="3">
    <source>
        <dbReference type="ARBA" id="ARBA00022679"/>
    </source>
</evidence>
<dbReference type="Gene3D" id="3.90.1150.10">
    <property type="entry name" value="Aspartate Aminotransferase, domain 1"/>
    <property type="match status" value="1"/>
</dbReference>
<dbReference type="PANTHER" id="PTHR42790:SF4">
    <property type="entry name" value="VALINE--PYRUVATE AMINOTRANSFERASE"/>
    <property type="match status" value="1"/>
</dbReference>
<evidence type="ECO:0000256" key="2">
    <source>
        <dbReference type="ARBA" id="ARBA00022576"/>
    </source>
</evidence>
<accession>A0AAE3M318</accession>
<dbReference type="GO" id="GO:0009042">
    <property type="term" value="F:valine-pyruvate transaminase activity"/>
    <property type="evidence" value="ECO:0007669"/>
    <property type="project" value="TreeGrafter"/>
</dbReference>
<dbReference type="AlphaFoldDB" id="A0AAE3M318"/>
<reference evidence="6" key="1">
    <citation type="submission" date="2022-10" db="EMBL/GenBank/DDBJ databases">
        <authorList>
            <person name="Yu W.X."/>
        </authorList>
    </citation>
    <scope>NUCLEOTIDE SEQUENCE</scope>
    <source>
        <strain evidence="6">AAT</strain>
    </source>
</reference>
<evidence type="ECO:0000259" key="5">
    <source>
        <dbReference type="Pfam" id="PF00155"/>
    </source>
</evidence>
<dbReference type="GO" id="GO:0005829">
    <property type="term" value="C:cytosol"/>
    <property type="evidence" value="ECO:0007669"/>
    <property type="project" value="TreeGrafter"/>
</dbReference>
<dbReference type="PANTHER" id="PTHR42790">
    <property type="entry name" value="AMINOTRANSFERASE"/>
    <property type="match status" value="1"/>
</dbReference>